<evidence type="ECO:0000313" key="1">
    <source>
        <dbReference type="EMBL" id="CAD7589813.1"/>
    </source>
</evidence>
<reference evidence="1" key="1">
    <citation type="submission" date="2020-11" db="EMBL/GenBank/DDBJ databases">
        <authorList>
            <person name="Tran Van P."/>
        </authorList>
    </citation>
    <scope>NUCLEOTIDE SEQUENCE</scope>
</reference>
<gene>
    <name evidence="1" type="ORF">TGEB3V08_LOCUS3726</name>
</gene>
<dbReference type="InterPro" id="IPR050951">
    <property type="entry name" value="Retrovirus_Pol_polyprotein"/>
</dbReference>
<dbReference type="EMBL" id="OE840200">
    <property type="protein sequence ID" value="CAD7589813.1"/>
    <property type="molecule type" value="Genomic_DNA"/>
</dbReference>
<dbReference type="AlphaFoldDB" id="A0A7R9JUP9"/>
<dbReference type="PANTHER" id="PTHR37984">
    <property type="entry name" value="PROTEIN CBG26694"/>
    <property type="match status" value="1"/>
</dbReference>
<dbReference type="PANTHER" id="PTHR37984:SF5">
    <property type="entry name" value="PROTEIN NYNRIN-LIKE"/>
    <property type="match status" value="1"/>
</dbReference>
<organism evidence="1">
    <name type="scientific">Timema genevievae</name>
    <name type="common">Walking stick</name>
    <dbReference type="NCBI Taxonomy" id="629358"/>
    <lineage>
        <taxon>Eukaryota</taxon>
        <taxon>Metazoa</taxon>
        <taxon>Ecdysozoa</taxon>
        <taxon>Arthropoda</taxon>
        <taxon>Hexapoda</taxon>
        <taxon>Insecta</taxon>
        <taxon>Pterygota</taxon>
        <taxon>Neoptera</taxon>
        <taxon>Polyneoptera</taxon>
        <taxon>Phasmatodea</taxon>
        <taxon>Timematodea</taxon>
        <taxon>Timematoidea</taxon>
        <taxon>Timematidae</taxon>
        <taxon>Timema</taxon>
    </lineage>
</organism>
<dbReference type="GO" id="GO:0003676">
    <property type="term" value="F:nucleic acid binding"/>
    <property type="evidence" value="ECO:0007669"/>
    <property type="project" value="InterPro"/>
</dbReference>
<evidence type="ECO:0008006" key="2">
    <source>
        <dbReference type="Google" id="ProtNLM"/>
    </source>
</evidence>
<dbReference type="Gene3D" id="1.10.340.70">
    <property type="match status" value="1"/>
</dbReference>
<sequence>MYYNLVMVGFSSVQSCNFLPVIATCPTCDSGQPSDLETLSQKTILGSEQGFVATKTQQRNIAIYEVHRDTIYRKCQSPNPLEHTLKVFIPKTLRRPLVLHVHTVKGHFGARKCVSYLKRYDYSPGLDGMIRSELSSYGLCQWANYTTKSYIGEFQVIIPEGSNQFDSVDLYVLLPKSKRGVTYLFIICDVFSKLCRIYSIKKATVEVCIRKVQGYVQEVGCPRALLTDHETQLTAKMCKVGEDAFDQLFEEPQGQPMPERELIQRKLTLLVKKRLEWAGELRKKTQRGPVTQFKIDNLVLLREAPVSNFWGREIKTLFLVYSGLYELTKVTYIGILRITTLVSVLFLYGLCSVPVRSLFCPCMVSVLSLYGLYYAPVRTDQPLRVLLHYDDSVYRLDAEKFELINNTVLPEAVQFWERALMVRKTSSVIRLNR</sequence>
<proteinExistence type="predicted"/>
<name>A0A7R9JUP9_TIMGE</name>
<dbReference type="SUPFAM" id="SSF53098">
    <property type="entry name" value="Ribonuclease H-like"/>
    <property type="match status" value="1"/>
</dbReference>
<dbReference type="InterPro" id="IPR012337">
    <property type="entry name" value="RNaseH-like_sf"/>
</dbReference>
<dbReference type="Gene3D" id="3.30.420.10">
    <property type="entry name" value="Ribonuclease H-like superfamily/Ribonuclease H"/>
    <property type="match status" value="1"/>
</dbReference>
<protein>
    <recommendedName>
        <fullName evidence="2">Integrase catalytic domain-containing protein</fullName>
    </recommendedName>
</protein>
<accession>A0A7R9JUP9</accession>
<dbReference type="InterPro" id="IPR036397">
    <property type="entry name" value="RNaseH_sf"/>
</dbReference>